<proteinExistence type="predicted"/>
<dbReference type="InterPro" id="IPR018976">
    <property type="entry name" value="Imelysin-like"/>
</dbReference>
<reference evidence="5 6" key="1">
    <citation type="submission" date="2020-01" db="EMBL/GenBank/DDBJ databases">
        <authorList>
            <person name="Chen S."/>
        </authorList>
    </citation>
    <scope>NUCLEOTIDE SEQUENCE [LARGE SCALE GENOMIC DNA]</scope>
    <source>
        <strain evidence="5 6">GS-10</strain>
    </source>
</reference>
<evidence type="ECO:0000313" key="6">
    <source>
        <dbReference type="Proteomes" id="UP000479043"/>
    </source>
</evidence>
<evidence type="ECO:0000256" key="3">
    <source>
        <dbReference type="SAM" id="SignalP"/>
    </source>
</evidence>
<name>A0A6L8LM48_9RHOB</name>
<dbReference type="EMBL" id="WWEN01000005">
    <property type="protein sequence ID" value="MYM56086.1"/>
    <property type="molecule type" value="Genomic_DNA"/>
</dbReference>
<feature type="domain" description="Imelysin-like" evidence="4">
    <location>
        <begin position="34"/>
        <end position="387"/>
    </location>
</feature>
<dbReference type="Proteomes" id="UP000479043">
    <property type="component" value="Unassembled WGS sequence"/>
</dbReference>
<keyword evidence="6" id="KW-1185">Reference proteome</keyword>
<feature type="signal peptide" evidence="3">
    <location>
        <begin position="1"/>
        <end position="20"/>
    </location>
</feature>
<sequence>MKHLLIPFTFAASFGTAAMAADLDAVIDNYADIAQAGYEDSLSRAQVLKTAVDALVAAPGDATLQAAKDAWLAARVPYQQTEAYRFGNPQVDAWEGKVNAWPLDEGLIDYVDPLAGGNDENPFATANVIANPQLALNGGTLDAGKITPDLLRELHELDGVEANVAAGYHAIEFLLWGQDLNGTGPGAGARPASDYDTANCTGGHCDRRADYLRAATDLLVSDLQDAVALWAEGGAARAEVSEDPEQGLVMALVGLGSLSFGEMAGDRMKLGLLLHDPEEEHDCFSDNTHNSHYYDGIGIRNVYTGRYERIDGSVVEGPSLQDVIAERDPALADNLMSDITDTVTALSAIKTTAEGGMAYDQMLDPGNHAGGALIQTAIDGLTAQTRNIERAIALLGPNGSGEGVEFK</sequence>
<comment type="subcellular location">
    <subcellularLocation>
        <location evidence="1">Cell envelope</location>
    </subcellularLocation>
</comment>
<dbReference type="CDD" id="cd14657">
    <property type="entry name" value="Imelysin_IrpA-like"/>
    <property type="match status" value="1"/>
</dbReference>
<dbReference type="RefSeq" id="WP_160973890.1">
    <property type="nucleotide sequence ID" value="NZ_WWEN01000005.1"/>
</dbReference>
<evidence type="ECO:0000313" key="5">
    <source>
        <dbReference type="EMBL" id="MYM56086.1"/>
    </source>
</evidence>
<dbReference type="InterPro" id="IPR038352">
    <property type="entry name" value="Imelysin_sf"/>
</dbReference>
<evidence type="ECO:0000259" key="4">
    <source>
        <dbReference type="Pfam" id="PF09375"/>
    </source>
</evidence>
<dbReference type="GO" id="GO:0030313">
    <property type="term" value="C:cell envelope"/>
    <property type="evidence" value="ECO:0007669"/>
    <property type="project" value="UniProtKB-SubCell"/>
</dbReference>
<evidence type="ECO:0000256" key="2">
    <source>
        <dbReference type="ARBA" id="ARBA00022729"/>
    </source>
</evidence>
<gene>
    <name evidence="5" type="ORF">GR167_12285</name>
</gene>
<comment type="caution">
    <text evidence="5">The sequence shown here is derived from an EMBL/GenBank/DDBJ whole genome shotgun (WGS) entry which is preliminary data.</text>
</comment>
<evidence type="ECO:0000256" key="1">
    <source>
        <dbReference type="ARBA" id="ARBA00004196"/>
    </source>
</evidence>
<keyword evidence="2 3" id="KW-0732">Signal</keyword>
<dbReference type="AlphaFoldDB" id="A0A6L8LM48"/>
<feature type="chain" id="PRO_5027064095" evidence="3">
    <location>
        <begin position="21"/>
        <end position="407"/>
    </location>
</feature>
<accession>A0A6L8LM48</accession>
<dbReference type="Pfam" id="PF09375">
    <property type="entry name" value="Peptidase_M75"/>
    <property type="match status" value="1"/>
</dbReference>
<dbReference type="Gene3D" id="1.20.1420.20">
    <property type="entry name" value="M75 peptidase, HXXE motif"/>
    <property type="match status" value="1"/>
</dbReference>
<protein>
    <submittedName>
        <fullName evidence="5">Peptidase</fullName>
    </submittedName>
</protein>
<organism evidence="5 6">
    <name type="scientific">Thalassovita mangrovi</name>
    <dbReference type="NCBI Taxonomy" id="2692236"/>
    <lineage>
        <taxon>Bacteria</taxon>
        <taxon>Pseudomonadati</taxon>
        <taxon>Pseudomonadota</taxon>
        <taxon>Alphaproteobacteria</taxon>
        <taxon>Rhodobacterales</taxon>
        <taxon>Roseobacteraceae</taxon>
        <taxon>Thalassovita</taxon>
    </lineage>
</organism>